<feature type="coiled-coil region" evidence="4">
    <location>
        <begin position="935"/>
        <end position="969"/>
    </location>
</feature>
<comment type="caution">
    <text evidence="7">The sequence shown here is derived from an EMBL/GenBank/DDBJ whole genome shotgun (WGS) entry which is preliminary data.</text>
</comment>
<dbReference type="Pfam" id="PF02463">
    <property type="entry name" value="SMC_N"/>
    <property type="match status" value="1"/>
</dbReference>
<dbReference type="PANTHER" id="PTHR45916">
    <property type="entry name" value="STRUCTURAL MAINTENANCE OF CHROMOSOMES PROTEIN 5"/>
    <property type="match status" value="1"/>
</dbReference>
<comment type="similarity">
    <text evidence="1">Belongs to the SMC family. SMC5 subfamily.</text>
</comment>
<feature type="region of interest" description="Disordered" evidence="5">
    <location>
        <begin position="1"/>
        <end position="75"/>
    </location>
</feature>
<evidence type="ECO:0000313" key="7">
    <source>
        <dbReference type="EMBL" id="KAK0535506.1"/>
    </source>
</evidence>
<dbReference type="GO" id="GO:0030915">
    <property type="term" value="C:Smc5-Smc6 complex"/>
    <property type="evidence" value="ECO:0007669"/>
    <property type="project" value="TreeGrafter"/>
</dbReference>
<keyword evidence="3 4" id="KW-0175">Coiled coil</keyword>
<sequence>MPDISRARAATQPNDHSRDLHDDGDAAPGGSLPNGVGSSRKRGRHELSDLEDEEDDEDDDAAGEAARAAKRKKQRDLVIERTMQDRDVDGYLPGSIVRVKLLRFVTYDAVEFRPGPYLNMIIGPNGTGKSTIVCAIALGLGWRPHVLGRAKDVAAFVKQGYDTGSIEVELKGKPGQRNLKIRREISRKDNQSDWYIDGQKTTQKEVHARVNALDIKIDNLCSFLPQDKVADFARMAPPQLLKEVQKAAGEGDLIEQHEKLTELGREEVKVADKLASAQAEVDHLKQRQEVLERDVQRFKERQAIERQVKFLEIRVPQLKYTKARERSLRFKPQVQRRKARVERAKLHLKPYEQVKEDYEEFSEKLRLRKDKAKTSLDKVAKDLQKCVSVLEKKEHEAEGLHQKMASLDQREANHRQRVETLKAEIRELQAAIANPPDIANTQGIEQEVRKIRMKERALISERSDLKASMEEINLENRSLRLTLDDSRKKLASLDNVRQQRLTALQSADKDAFRAVLWLRDNQQLFSGKIYEPVLLEASIKDMRFAAAAESCLNWATFRTFVCETRSDYDIFTRELVDRQKLRLNVVEVENFDDNLLKGVYPPEVLRNYNFDTTAIDVVDAPAPVLKYLSHSSNLHRIPLSLMANPAPDLLETIANDGQIHRFVYGGINYSVTISSYGNRRSTTTTKPFAAKPRNFGTAVDQNRKRELEQAVLDCNTRAQESEGRLQQLMQREQVLKADLAKLDQQRLALTEETRAAQAARTQYEKDKNKLSTKKTHLQEAVRRPSTETERSNIRQVLRRLAADRANLAQDIKSHMIQQNKLRMEYDIHFLEILQHESNRTAFAEQFKKAQDKVESEKAALNDVMEREKASRRQAKALLERYQTLFNAAEPEITTMLNETPVQEDVSIHDLETQLETQRAALEFAHGISDDVIRAYETRQREIQKHSDNIASLTEEKQELDSVIKEIRDSWEPAIRSLVEEVSNKFSAAFDRIGCAGEIRVATERDYDKWGIEILVKFRDNEELQLLTGQRQSGGERSLSTIMFLMGLTELGKSPFSLVDEINQGMDQRAERAVHNQMVDVTCGQHARQYFLITPKLLNHLKYHERMRVLIICNGEWLPPKFNFKSVLKHHRDREEAKARMQAA</sequence>
<proteinExistence type="inferred from homology"/>
<dbReference type="InterPro" id="IPR027417">
    <property type="entry name" value="P-loop_NTPase"/>
</dbReference>
<feature type="domain" description="RecF/RecN/SMC N-terminal" evidence="6">
    <location>
        <begin position="96"/>
        <end position="1093"/>
    </location>
</feature>
<organism evidence="7 8">
    <name type="scientific">Tilletia horrida</name>
    <dbReference type="NCBI Taxonomy" id="155126"/>
    <lineage>
        <taxon>Eukaryota</taxon>
        <taxon>Fungi</taxon>
        <taxon>Dikarya</taxon>
        <taxon>Basidiomycota</taxon>
        <taxon>Ustilaginomycotina</taxon>
        <taxon>Exobasidiomycetes</taxon>
        <taxon>Tilletiales</taxon>
        <taxon>Tilletiaceae</taxon>
        <taxon>Tilletia</taxon>
    </lineage>
</organism>
<feature type="coiled-coil region" evidence="4">
    <location>
        <begin position="846"/>
        <end position="884"/>
    </location>
</feature>
<protein>
    <recommendedName>
        <fullName evidence="2">Structural maintenance of chromosomes protein 5</fullName>
    </recommendedName>
</protein>
<dbReference type="GO" id="GO:0005634">
    <property type="term" value="C:nucleus"/>
    <property type="evidence" value="ECO:0007669"/>
    <property type="project" value="TreeGrafter"/>
</dbReference>
<dbReference type="PANTHER" id="PTHR45916:SF1">
    <property type="entry name" value="STRUCTURAL MAINTENANCE OF CHROMOSOMES PROTEIN 5"/>
    <property type="match status" value="1"/>
</dbReference>
<reference evidence="7" key="1">
    <citation type="journal article" date="2023" name="PhytoFront">
        <title>Draft Genome Resources of Seven Strains of Tilletia horrida, Causal Agent of Kernel Smut of Rice.</title>
        <authorList>
            <person name="Khanal S."/>
            <person name="Antony Babu S."/>
            <person name="Zhou X.G."/>
        </authorList>
    </citation>
    <scope>NUCLEOTIDE SEQUENCE</scope>
    <source>
        <strain evidence="7">TX3</strain>
    </source>
</reference>
<feature type="coiled-coil region" evidence="4">
    <location>
        <begin position="351"/>
        <end position="431"/>
    </location>
</feature>
<gene>
    <name evidence="7" type="primary">SMC5</name>
    <name evidence="7" type="ORF">OC842_002281</name>
</gene>
<feature type="coiled-coil region" evidence="4">
    <location>
        <begin position="274"/>
        <end position="301"/>
    </location>
</feature>
<feature type="compositionally biased region" description="Acidic residues" evidence="5">
    <location>
        <begin position="49"/>
        <end position="62"/>
    </location>
</feature>
<keyword evidence="8" id="KW-1185">Reference proteome</keyword>
<dbReference type="AlphaFoldDB" id="A0AAN6GFP2"/>
<feature type="compositionally biased region" description="Basic and acidic residues" evidence="5">
    <location>
        <begin position="15"/>
        <end position="24"/>
    </location>
</feature>
<evidence type="ECO:0000256" key="2">
    <source>
        <dbReference type="ARBA" id="ARBA00018687"/>
    </source>
</evidence>
<evidence type="ECO:0000256" key="3">
    <source>
        <dbReference type="ARBA" id="ARBA00023054"/>
    </source>
</evidence>
<dbReference type="Proteomes" id="UP001176521">
    <property type="component" value="Unassembled WGS sequence"/>
</dbReference>
<feature type="region of interest" description="Disordered" evidence="5">
    <location>
        <begin position="759"/>
        <end position="791"/>
    </location>
</feature>
<dbReference type="SUPFAM" id="SSF52540">
    <property type="entry name" value="P-loop containing nucleoside triphosphate hydrolases"/>
    <property type="match status" value="1"/>
</dbReference>
<evidence type="ECO:0000313" key="8">
    <source>
        <dbReference type="Proteomes" id="UP001176521"/>
    </source>
</evidence>
<dbReference type="InterPro" id="IPR003395">
    <property type="entry name" value="RecF/RecN/SMC_N"/>
</dbReference>
<feature type="compositionally biased region" description="Basic and acidic residues" evidence="5">
    <location>
        <begin position="776"/>
        <end position="791"/>
    </location>
</feature>
<dbReference type="EMBL" id="JAPDMQ010000094">
    <property type="protein sequence ID" value="KAK0535506.1"/>
    <property type="molecule type" value="Genomic_DNA"/>
</dbReference>
<accession>A0AAN6GFP2</accession>
<dbReference type="GO" id="GO:0003697">
    <property type="term" value="F:single-stranded DNA binding"/>
    <property type="evidence" value="ECO:0007669"/>
    <property type="project" value="TreeGrafter"/>
</dbReference>
<name>A0AAN6GFP2_9BASI</name>
<evidence type="ECO:0000256" key="5">
    <source>
        <dbReference type="SAM" id="MobiDB-lite"/>
    </source>
</evidence>
<dbReference type="GO" id="GO:0000724">
    <property type="term" value="P:double-strand break repair via homologous recombination"/>
    <property type="evidence" value="ECO:0007669"/>
    <property type="project" value="TreeGrafter"/>
</dbReference>
<evidence type="ECO:0000259" key="6">
    <source>
        <dbReference type="Pfam" id="PF02463"/>
    </source>
</evidence>
<evidence type="ECO:0000256" key="4">
    <source>
        <dbReference type="SAM" id="Coils"/>
    </source>
</evidence>
<dbReference type="Gene3D" id="3.40.50.300">
    <property type="entry name" value="P-loop containing nucleotide triphosphate hydrolases"/>
    <property type="match status" value="2"/>
</dbReference>
<evidence type="ECO:0000256" key="1">
    <source>
        <dbReference type="ARBA" id="ARBA00010171"/>
    </source>
</evidence>